<protein>
    <submittedName>
        <fullName evidence="1">Uncharacterized protein</fullName>
    </submittedName>
</protein>
<sequence length="259" mass="29065">MLPIRIDLDEVVGEFSLSGEETNLLGAAIIDRVVQEYYERWRDLVGRELSKSRQEYLKAMYIDRTSPLEVVFGLSARESPLALMVEEGAPPFDEKPGLLASSKAKQKKNGGFYITVPFRHATPEAIAESGVFSSILPQDVYTLAKNSQTPLKREQLPINQQTPGSRKAIDTPGLKVPEYIHKAAKYEGLVRVEASSSNKEKRSQYMTFRRVSDKSDPNSWFNGGIEAKKLMDKALQLANIATIADIAIDETLERIFKER</sequence>
<organism evidence="1">
    <name type="scientific">Siphoviridae sp. ct3r22</name>
    <dbReference type="NCBI Taxonomy" id="2825325"/>
    <lineage>
        <taxon>Viruses</taxon>
        <taxon>Duplodnaviria</taxon>
        <taxon>Heunggongvirae</taxon>
        <taxon>Uroviricota</taxon>
        <taxon>Caudoviricetes</taxon>
    </lineage>
</organism>
<evidence type="ECO:0000313" key="1">
    <source>
        <dbReference type="EMBL" id="DAG00460.1"/>
    </source>
</evidence>
<dbReference type="EMBL" id="BK016180">
    <property type="protein sequence ID" value="DAG00460.1"/>
    <property type="molecule type" value="Genomic_DNA"/>
</dbReference>
<name>A0A8S5V193_9CAUD</name>
<reference evidence="1" key="1">
    <citation type="journal article" date="2021" name="Proc. Natl. Acad. Sci. U.S.A.">
        <title>A Catalog of Tens of Thousands of Viruses from Human Metagenomes Reveals Hidden Associations with Chronic Diseases.</title>
        <authorList>
            <person name="Tisza M.J."/>
            <person name="Buck C.B."/>
        </authorList>
    </citation>
    <scope>NUCLEOTIDE SEQUENCE</scope>
    <source>
        <strain evidence="1">Ct3r22</strain>
    </source>
</reference>
<accession>A0A8S5V193</accession>
<proteinExistence type="predicted"/>